<dbReference type="Proteomes" id="UP000813461">
    <property type="component" value="Unassembled WGS sequence"/>
</dbReference>
<reference evidence="4" key="1">
    <citation type="journal article" date="2021" name="Nat. Commun.">
        <title>Genetic determinants of endophytism in the Arabidopsis root mycobiome.</title>
        <authorList>
            <person name="Mesny F."/>
            <person name="Miyauchi S."/>
            <person name="Thiergart T."/>
            <person name="Pickel B."/>
            <person name="Atanasova L."/>
            <person name="Karlsson M."/>
            <person name="Huettel B."/>
            <person name="Barry K.W."/>
            <person name="Haridas S."/>
            <person name="Chen C."/>
            <person name="Bauer D."/>
            <person name="Andreopoulos W."/>
            <person name="Pangilinan J."/>
            <person name="LaButti K."/>
            <person name="Riley R."/>
            <person name="Lipzen A."/>
            <person name="Clum A."/>
            <person name="Drula E."/>
            <person name="Henrissat B."/>
            <person name="Kohler A."/>
            <person name="Grigoriev I.V."/>
            <person name="Martin F.M."/>
            <person name="Hacquard S."/>
        </authorList>
    </citation>
    <scope>NUCLEOTIDE SEQUENCE</scope>
    <source>
        <strain evidence="4">MPI-SDFR-AT-0120</strain>
    </source>
</reference>
<dbReference type="Pfam" id="PF00264">
    <property type="entry name" value="Tyrosinase"/>
    <property type="match status" value="1"/>
</dbReference>
<dbReference type="OrthoDB" id="6132182at2759"/>
<dbReference type="PANTHER" id="PTHR11474">
    <property type="entry name" value="TYROSINASE FAMILY MEMBER"/>
    <property type="match status" value="1"/>
</dbReference>
<dbReference type="SUPFAM" id="SSF48056">
    <property type="entry name" value="Di-copper centre-containing domain"/>
    <property type="match status" value="1"/>
</dbReference>
<name>A0A8K0W1B4_9PLEO</name>
<protein>
    <recommendedName>
        <fullName evidence="2 3">Tyrosinase copper-binding domain-containing protein</fullName>
    </recommendedName>
</protein>
<feature type="domain" description="Tyrosinase copper-binding" evidence="3">
    <location>
        <begin position="303"/>
        <end position="314"/>
    </location>
</feature>
<dbReference type="InterPro" id="IPR050316">
    <property type="entry name" value="Tyrosinase/Hemocyanin"/>
</dbReference>
<organism evidence="4 5">
    <name type="scientific">Paraphoma chrysanthemicola</name>
    <dbReference type="NCBI Taxonomy" id="798071"/>
    <lineage>
        <taxon>Eukaryota</taxon>
        <taxon>Fungi</taxon>
        <taxon>Dikarya</taxon>
        <taxon>Ascomycota</taxon>
        <taxon>Pezizomycotina</taxon>
        <taxon>Dothideomycetes</taxon>
        <taxon>Pleosporomycetidae</taxon>
        <taxon>Pleosporales</taxon>
        <taxon>Pleosporineae</taxon>
        <taxon>Phaeosphaeriaceae</taxon>
        <taxon>Paraphoma</taxon>
    </lineage>
</organism>
<evidence type="ECO:0000256" key="1">
    <source>
        <dbReference type="ARBA" id="ARBA00022723"/>
    </source>
</evidence>
<evidence type="ECO:0000259" key="3">
    <source>
        <dbReference type="PROSITE" id="PS00498"/>
    </source>
</evidence>
<dbReference type="GO" id="GO:0016491">
    <property type="term" value="F:oxidoreductase activity"/>
    <property type="evidence" value="ECO:0007669"/>
    <property type="project" value="InterPro"/>
</dbReference>
<dbReference type="InterPro" id="IPR002227">
    <property type="entry name" value="Tyrosinase_Cu-bd"/>
</dbReference>
<sequence>MKITWFATAALATSANAKFGEHDAMAAQGLVNLGKHVADRGYPNAKVCTLKNVRVRREWSLLTKPEKLNYIDALKCLARKPARTPAAIAAGAKSRYDDFVVTHILQTMSIHGTANFLAWHRYYLLAYEDTLRNECGYKGYQPYYNWAWYASNPKASPLLDGSDTSLSGDGAFVPGRNASCFPTEQRCSGTIPPANGGGCVTSGPLTDWKVNLGPVQSLSKEVTPNPQSDGLGYNPRCIRRDINPYAAAQTSDAHIVDLLTNYRNISAFQDRMQSAGPFLGVHLGGHYTIGGDAGSDFFNSPSDPTFFFHHGMIDRVWWIWQNLELETRQKAIAGTITFLNMPPSRNGTFDDVLSMGYVGVNNITIGDTMSTLGGPFCYVYA</sequence>
<evidence type="ECO:0000313" key="4">
    <source>
        <dbReference type="EMBL" id="KAH7090613.1"/>
    </source>
</evidence>
<keyword evidence="5" id="KW-1185">Reference proteome</keyword>
<comment type="caution">
    <text evidence="4">The sequence shown here is derived from an EMBL/GenBank/DDBJ whole genome shotgun (WGS) entry which is preliminary data.</text>
</comment>
<dbReference type="GO" id="GO:0046872">
    <property type="term" value="F:metal ion binding"/>
    <property type="evidence" value="ECO:0007669"/>
    <property type="project" value="UniProtKB-KW"/>
</dbReference>
<dbReference type="PRINTS" id="PR00092">
    <property type="entry name" value="TYROSINASE"/>
</dbReference>
<dbReference type="InterPro" id="IPR008922">
    <property type="entry name" value="Di-copper_centre_dom_sf"/>
</dbReference>
<dbReference type="Gene3D" id="1.10.1280.10">
    <property type="entry name" value="Di-copper center containing domain from catechol oxidase"/>
    <property type="match status" value="1"/>
</dbReference>
<dbReference type="PANTHER" id="PTHR11474:SF116">
    <property type="entry name" value="TYROSINASE"/>
    <property type="match status" value="1"/>
</dbReference>
<dbReference type="EMBL" id="JAGMVJ010000005">
    <property type="protein sequence ID" value="KAH7090613.1"/>
    <property type="molecule type" value="Genomic_DNA"/>
</dbReference>
<keyword evidence="1" id="KW-0479">Metal-binding</keyword>
<gene>
    <name evidence="4" type="ORF">FB567DRAFT_296125</name>
</gene>
<feature type="domain" description="Tyrosinase copper-binding" evidence="2">
    <location>
        <begin position="111"/>
        <end position="128"/>
    </location>
</feature>
<evidence type="ECO:0000313" key="5">
    <source>
        <dbReference type="Proteomes" id="UP000813461"/>
    </source>
</evidence>
<evidence type="ECO:0000259" key="2">
    <source>
        <dbReference type="PROSITE" id="PS00497"/>
    </source>
</evidence>
<dbReference type="AlphaFoldDB" id="A0A8K0W1B4"/>
<dbReference type="PROSITE" id="PS00497">
    <property type="entry name" value="TYROSINASE_1"/>
    <property type="match status" value="1"/>
</dbReference>
<dbReference type="PROSITE" id="PS00498">
    <property type="entry name" value="TYROSINASE_2"/>
    <property type="match status" value="1"/>
</dbReference>
<accession>A0A8K0W1B4</accession>
<proteinExistence type="predicted"/>